<dbReference type="RefSeq" id="XP_028482227.1">
    <property type="nucleotide sequence ID" value="XM_028631336.1"/>
</dbReference>
<proteinExistence type="predicted"/>
<evidence type="ECO:0000313" key="3">
    <source>
        <dbReference type="Proteomes" id="UP000283841"/>
    </source>
</evidence>
<feature type="region of interest" description="Disordered" evidence="1">
    <location>
        <begin position="247"/>
        <end position="273"/>
    </location>
</feature>
<feature type="region of interest" description="Disordered" evidence="1">
    <location>
        <begin position="292"/>
        <end position="349"/>
    </location>
</feature>
<feature type="compositionally biased region" description="Basic residues" evidence="1">
    <location>
        <begin position="26"/>
        <end position="38"/>
    </location>
</feature>
<reference evidence="2 3" key="1">
    <citation type="journal article" date="2018" name="Front. Microbiol.">
        <title>Genomic and genetic insights into a cosmopolitan fungus, Paecilomyces variotii (Eurotiales).</title>
        <authorList>
            <person name="Urquhart A.S."/>
            <person name="Mondo S.J."/>
            <person name="Makela M.R."/>
            <person name="Hane J.K."/>
            <person name="Wiebenga A."/>
            <person name="He G."/>
            <person name="Mihaltcheva S."/>
            <person name="Pangilinan J."/>
            <person name="Lipzen A."/>
            <person name="Barry K."/>
            <person name="de Vries R.P."/>
            <person name="Grigoriev I.V."/>
            <person name="Idnurm A."/>
        </authorList>
    </citation>
    <scope>NUCLEOTIDE SEQUENCE [LARGE SCALE GENOMIC DNA]</scope>
    <source>
        <strain evidence="2 3">CBS 101075</strain>
    </source>
</reference>
<dbReference type="GeneID" id="39600613"/>
<feature type="region of interest" description="Disordered" evidence="1">
    <location>
        <begin position="1"/>
        <end position="38"/>
    </location>
</feature>
<feature type="compositionally biased region" description="Acidic residues" evidence="1">
    <location>
        <begin position="247"/>
        <end position="269"/>
    </location>
</feature>
<gene>
    <name evidence="2" type="ORF">C8Q69DRAFT_477641</name>
</gene>
<evidence type="ECO:0000313" key="2">
    <source>
        <dbReference type="EMBL" id="RWQ92582.1"/>
    </source>
</evidence>
<evidence type="ECO:0000256" key="1">
    <source>
        <dbReference type="SAM" id="MobiDB-lite"/>
    </source>
</evidence>
<accession>A0A443HLA7</accession>
<sequence length="349" mass="40455">MSARPAKRPRVETDDDDDGFTGSRSRIAKRPRRRIAKRPRRKEIDSLIADLDDNDCRDLLHQAATAHPDVLMSIRAVLRALNARAVSTDVWGFEWQTDDVWKLLNVTWSKESASRQLESAGYVENAIIYDIEHIRDHAAKPSASLGTKVNGLEGLRKIGETVLTSSNPLAHEIQKRSQWDTSLIDTMTKIVDAMTYEEQKEICLWDDGDGHWQNKMNELATLSMRMQHRCFKGLVGVISTLQRWMWEEEEEEEDEEDESEDCDEDDDHDEVDHARRRSRRRLEAAMRHHLAFECMGRDDEEEQNEEYQSEGFDEDDDQDDGEDENDDAVAQPGHEREGQISFHQRLFCQ</sequence>
<protein>
    <submittedName>
        <fullName evidence="2">Uncharacterized protein</fullName>
    </submittedName>
</protein>
<dbReference type="VEuPathDB" id="FungiDB:C8Q69DRAFT_477641"/>
<comment type="caution">
    <text evidence="2">The sequence shown here is derived from an EMBL/GenBank/DDBJ whole genome shotgun (WGS) entry which is preliminary data.</text>
</comment>
<dbReference type="AlphaFoldDB" id="A0A443HLA7"/>
<dbReference type="EMBL" id="RCNU01000012">
    <property type="protein sequence ID" value="RWQ92582.1"/>
    <property type="molecule type" value="Genomic_DNA"/>
</dbReference>
<feature type="compositionally biased region" description="Acidic residues" evidence="1">
    <location>
        <begin position="298"/>
        <end position="327"/>
    </location>
</feature>
<keyword evidence="3" id="KW-1185">Reference proteome</keyword>
<dbReference type="Proteomes" id="UP000283841">
    <property type="component" value="Unassembled WGS sequence"/>
</dbReference>
<organism evidence="2 3">
    <name type="scientific">Byssochlamys spectabilis</name>
    <name type="common">Paecilomyces variotii</name>
    <dbReference type="NCBI Taxonomy" id="264951"/>
    <lineage>
        <taxon>Eukaryota</taxon>
        <taxon>Fungi</taxon>
        <taxon>Dikarya</taxon>
        <taxon>Ascomycota</taxon>
        <taxon>Pezizomycotina</taxon>
        <taxon>Eurotiomycetes</taxon>
        <taxon>Eurotiomycetidae</taxon>
        <taxon>Eurotiales</taxon>
        <taxon>Thermoascaceae</taxon>
        <taxon>Paecilomyces</taxon>
    </lineage>
</organism>
<name>A0A443HLA7_BYSSP</name>